<evidence type="ECO:0000313" key="3">
    <source>
        <dbReference type="Proteomes" id="UP000215086"/>
    </source>
</evidence>
<dbReference type="AlphaFoldDB" id="A0A286RJP9"/>
<dbReference type="EMBL" id="CP018477">
    <property type="protein sequence ID" value="ASV76187.1"/>
    <property type="molecule type" value="Genomic_DNA"/>
</dbReference>
<organism evidence="2 3">
    <name type="scientific">Thermogutta terrifontis</name>
    <dbReference type="NCBI Taxonomy" id="1331910"/>
    <lineage>
        <taxon>Bacteria</taxon>
        <taxon>Pseudomonadati</taxon>
        <taxon>Planctomycetota</taxon>
        <taxon>Planctomycetia</taxon>
        <taxon>Pirellulales</taxon>
        <taxon>Thermoguttaceae</taxon>
        <taxon>Thermogutta</taxon>
    </lineage>
</organism>
<dbReference type="Proteomes" id="UP000215086">
    <property type="component" value="Chromosome"/>
</dbReference>
<reference evidence="2 3" key="1">
    <citation type="journal article" name="Front. Microbiol.">
        <title>Sugar Metabolism of the First Thermophilic Planctomycete Thermogutta terrifontis: Comparative Genomic and Transcriptomic Approaches.</title>
        <authorList>
            <person name="Elcheninov A.G."/>
            <person name="Menzel P."/>
            <person name="Gudbergsdottir S.R."/>
            <person name="Slesarev A.I."/>
            <person name="Kadnikov V.V."/>
            <person name="Krogh A."/>
            <person name="Bonch-Osmolovskaya E.A."/>
            <person name="Peng X."/>
            <person name="Kublanov I.V."/>
        </authorList>
    </citation>
    <scope>NUCLEOTIDE SEQUENCE [LARGE SCALE GENOMIC DNA]</scope>
    <source>
        <strain evidence="2 3">R1</strain>
    </source>
</reference>
<sequence length="55" mass="5893">MAGWCFFGYGIGLQGLRIFPDFEDNSVIPVEGTSPQSGLPSCDGREKSVSQVSPQ</sequence>
<dbReference type="KEGG" id="ttf:THTE_3586"/>
<feature type="region of interest" description="Disordered" evidence="1">
    <location>
        <begin position="29"/>
        <end position="55"/>
    </location>
</feature>
<accession>A0A286RJP9</accession>
<keyword evidence="3" id="KW-1185">Reference proteome</keyword>
<evidence type="ECO:0000256" key="1">
    <source>
        <dbReference type="SAM" id="MobiDB-lite"/>
    </source>
</evidence>
<name>A0A286RJP9_9BACT</name>
<proteinExistence type="predicted"/>
<evidence type="ECO:0000313" key="2">
    <source>
        <dbReference type="EMBL" id="ASV76187.1"/>
    </source>
</evidence>
<gene>
    <name evidence="2" type="ORF">THTE_3586</name>
</gene>
<protein>
    <submittedName>
        <fullName evidence="2">Uncharacterized protein</fullName>
    </submittedName>
</protein>